<name>A0A2P2CHX7_9ZZZZ</name>
<dbReference type="AlphaFoldDB" id="A0A2P2CHX7"/>
<gene>
    <name evidence="1" type="ORF">NOCA1260021</name>
</gene>
<reference evidence="1" key="1">
    <citation type="submission" date="2015-08" db="EMBL/GenBank/DDBJ databases">
        <authorList>
            <person name="Babu N.S."/>
            <person name="Beckwith C.J."/>
            <person name="Beseler K.G."/>
            <person name="Brison A."/>
            <person name="Carone J.V."/>
            <person name="Caskin T.P."/>
            <person name="Diamond M."/>
            <person name="Durham M.E."/>
            <person name="Foxe J.M."/>
            <person name="Go M."/>
            <person name="Henderson B.A."/>
            <person name="Jones I.B."/>
            <person name="McGettigan J.A."/>
            <person name="Micheletti S.J."/>
            <person name="Nasrallah M.E."/>
            <person name="Ortiz D."/>
            <person name="Piller C.R."/>
            <person name="Privatt S.R."/>
            <person name="Schneider S.L."/>
            <person name="Sharp S."/>
            <person name="Smith T.C."/>
            <person name="Stanton J.D."/>
            <person name="Ullery H.E."/>
            <person name="Wilson R.J."/>
            <person name="Serrano M.G."/>
            <person name="Buck G."/>
            <person name="Lee V."/>
            <person name="Wang Y."/>
            <person name="Carvalho R."/>
            <person name="Voegtly L."/>
            <person name="Shi R."/>
            <person name="Duckworth R."/>
            <person name="Johnson A."/>
            <person name="Loviza R."/>
            <person name="Walstead R."/>
            <person name="Shah Z."/>
            <person name="Kiflezghi M."/>
            <person name="Wade K."/>
            <person name="Ball S.L."/>
            <person name="Bradley K.W."/>
            <person name="Asai D.J."/>
            <person name="Bowman C.A."/>
            <person name="Russell D.A."/>
            <person name="Pope W.H."/>
            <person name="Jacobs-Sera D."/>
            <person name="Hendrix R.W."/>
            <person name="Hatfull G.F."/>
        </authorList>
    </citation>
    <scope>NUCLEOTIDE SEQUENCE</scope>
</reference>
<organism evidence="1">
    <name type="scientific">metagenome</name>
    <dbReference type="NCBI Taxonomy" id="256318"/>
    <lineage>
        <taxon>unclassified sequences</taxon>
        <taxon>metagenomes</taxon>
    </lineage>
</organism>
<dbReference type="EMBL" id="CZKB01000019">
    <property type="protein sequence ID" value="CUR61583.1"/>
    <property type="molecule type" value="Genomic_DNA"/>
</dbReference>
<accession>A0A2P2CHX7</accession>
<evidence type="ECO:0000313" key="1">
    <source>
        <dbReference type="EMBL" id="CUR61583.1"/>
    </source>
</evidence>
<protein>
    <submittedName>
        <fullName evidence="1">Uncharacterized protein</fullName>
    </submittedName>
</protein>
<proteinExistence type="predicted"/>
<sequence>MSVAGCLGLLDCDGALMCEAREAWRRWARERPEIAVVQDLVDLPEWALAAPNDANAVLGVLASMTEFEPEAITALVWALLPGAEKVARQATDLSDDIDGLVASQLWVEASAAYRLITPNIAGAIVGQTRREVLADLGVGGFARRRDRAMTCATGDPDLLNEVPCVEPEADPGPVLTELFQTGLAEGAINGLDYWLLWALAVEADRQDVPAHRGRLGLTAPAVVEAVADEANLAPRSLRKRAARALDRLIEYVDARDDSQRFAAWKAQHRQRDLTIWDEMELSLVEAELERFRVDHSEMTAKQLRVAFNVVLGTRPRSRSAREWQALLESDAG</sequence>